<evidence type="ECO:0000313" key="3">
    <source>
        <dbReference type="EMBL" id="BBZ40996.1"/>
    </source>
</evidence>
<evidence type="ECO:0000313" key="4">
    <source>
        <dbReference type="Proteomes" id="UP000467385"/>
    </source>
</evidence>
<dbReference type="SUPFAM" id="SSF46689">
    <property type="entry name" value="Homeodomain-like"/>
    <property type="match status" value="1"/>
</dbReference>
<reference evidence="3 4" key="1">
    <citation type="journal article" date="2019" name="Emerg. Microbes Infect.">
        <title>Comprehensive subspecies identification of 175 nontuberculous mycobacteria species based on 7547 genomic profiles.</title>
        <authorList>
            <person name="Matsumoto Y."/>
            <person name="Kinjo T."/>
            <person name="Motooka D."/>
            <person name="Nabeya D."/>
            <person name="Jung N."/>
            <person name="Uechi K."/>
            <person name="Horii T."/>
            <person name="Iida T."/>
            <person name="Fujita J."/>
            <person name="Nakamura S."/>
        </authorList>
    </citation>
    <scope>NUCLEOTIDE SEQUENCE [LARGE SCALE GENOMIC DNA]</scope>
    <source>
        <strain evidence="3 4">JCM 14738</strain>
    </source>
</reference>
<evidence type="ECO:0000256" key="2">
    <source>
        <dbReference type="SAM" id="MobiDB-lite"/>
    </source>
</evidence>
<keyword evidence="4" id="KW-1185">Reference proteome</keyword>
<dbReference type="Proteomes" id="UP000467385">
    <property type="component" value="Chromosome"/>
</dbReference>
<organism evidence="3 4">
    <name type="scientific">Mycobacterium conspicuum</name>
    <dbReference type="NCBI Taxonomy" id="44010"/>
    <lineage>
        <taxon>Bacteria</taxon>
        <taxon>Bacillati</taxon>
        <taxon>Actinomycetota</taxon>
        <taxon>Actinomycetes</taxon>
        <taxon>Mycobacteriales</taxon>
        <taxon>Mycobacteriaceae</taxon>
        <taxon>Mycobacterium</taxon>
    </lineage>
</organism>
<proteinExistence type="predicted"/>
<dbReference type="Gene3D" id="1.10.357.10">
    <property type="entry name" value="Tetracycline Repressor, domain 2"/>
    <property type="match status" value="1"/>
</dbReference>
<accession>A0A1X1TI57</accession>
<sequence length="220" mass="24595">MTEERAASPSRRYDGSGRRAAAEGTAQRILEAAADLARDLPDWDWSELTMTAVAERAGVGRRTVYRHFESQGELHAALVAHLLRKADVDYDRLRLDDLPTVAAKLYQQLTTFAARPWGLHPVVFPEVDAARREGLRRAVAEAMGAEAQDREMVAALLDVIWQVTSYELLIRDWGFDEKQATQALRWLHGLVADALTNPDIRGTLVPPIQSLSQGKARRRS</sequence>
<dbReference type="InterPro" id="IPR001647">
    <property type="entry name" value="HTH_TetR"/>
</dbReference>
<protein>
    <submittedName>
        <fullName evidence="3">Transcriptional regulator</fullName>
    </submittedName>
</protein>
<dbReference type="InterPro" id="IPR009057">
    <property type="entry name" value="Homeodomain-like_sf"/>
</dbReference>
<dbReference type="Pfam" id="PF00440">
    <property type="entry name" value="TetR_N"/>
    <property type="match status" value="1"/>
</dbReference>
<keyword evidence="1" id="KW-0238">DNA-binding</keyword>
<gene>
    <name evidence="3" type="ORF">MCNS_40590</name>
</gene>
<dbReference type="GO" id="GO:0003677">
    <property type="term" value="F:DNA binding"/>
    <property type="evidence" value="ECO:0007669"/>
    <property type="project" value="UniProtKB-UniRule"/>
</dbReference>
<evidence type="ECO:0000256" key="1">
    <source>
        <dbReference type="ARBA" id="ARBA00023125"/>
    </source>
</evidence>
<name>A0A1X1TI57_9MYCO</name>
<dbReference type="AlphaFoldDB" id="A0A1X1TI57"/>
<dbReference type="RefSeq" id="WP_163645890.1">
    <property type="nucleotide sequence ID" value="NZ_AP022613.1"/>
</dbReference>
<dbReference type="STRING" id="44010.AWC00_07825"/>
<feature type="region of interest" description="Disordered" evidence="2">
    <location>
        <begin position="1"/>
        <end position="20"/>
    </location>
</feature>
<dbReference type="EMBL" id="AP022613">
    <property type="protein sequence ID" value="BBZ40996.1"/>
    <property type="molecule type" value="Genomic_DNA"/>
</dbReference>
<dbReference type="PROSITE" id="PS50977">
    <property type="entry name" value="HTH_TETR_2"/>
    <property type="match status" value="1"/>
</dbReference>